<dbReference type="PANTHER" id="PTHR37302">
    <property type="entry name" value="SLR1116 PROTEIN"/>
    <property type="match status" value="1"/>
</dbReference>
<organism evidence="3 4">
    <name type="scientific">Metabacillus bambusae</name>
    <dbReference type="NCBI Taxonomy" id="2795218"/>
    <lineage>
        <taxon>Bacteria</taxon>
        <taxon>Bacillati</taxon>
        <taxon>Bacillota</taxon>
        <taxon>Bacilli</taxon>
        <taxon>Bacillales</taxon>
        <taxon>Bacillaceae</taxon>
        <taxon>Metabacillus</taxon>
    </lineage>
</organism>
<dbReference type="Pfam" id="PF05163">
    <property type="entry name" value="DinB"/>
    <property type="match status" value="1"/>
</dbReference>
<protein>
    <submittedName>
        <fullName evidence="3">DinB family protein</fullName>
    </submittedName>
</protein>
<evidence type="ECO:0000256" key="2">
    <source>
        <dbReference type="ARBA" id="ARBA00022723"/>
    </source>
</evidence>
<dbReference type="Proteomes" id="UP000663981">
    <property type="component" value="Unassembled WGS sequence"/>
</dbReference>
<dbReference type="EMBL" id="JAGDEL010000023">
    <property type="protein sequence ID" value="MBO1514519.1"/>
    <property type="molecule type" value="Genomic_DNA"/>
</dbReference>
<proteinExistence type="inferred from homology"/>
<accession>A0ABS3N8C8</accession>
<dbReference type="InterPro" id="IPR034660">
    <property type="entry name" value="DinB/YfiT-like"/>
</dbReference>
<gene>
    <name evidence="3" type="ORF">I7822_23095</name>
</gene>
<reference evidence="3 4" key="1">
    <citation type="submission" date="2021-03" db="EMBL/GenBank/DDBJ databases">
        <title>Whole genome sequence of Metabacillus bambusae BG109.</title>
        <authorList>
            <person name="Jeong J.W."/>
        </authorList>
    </citation>
    <scope>NUCLEOTIDE SEQUENCE [LARGE SCALE GENOMIC DNA]</scope>
    <source>
        <strain evidence="3 4">BG109</strain>
    </source>
</reference>
<comment type="similarity">
    <text evidence="1">Belongs to the DinB family.</text>
</comment>
<keyword evidence="4" id="KW-1185">Reference proteome</keyword>
<dbReference type="PANTHER" id="PTHR37302:SF1">
    <property type="entry name" value="PROTEIN DINB"/>
    <property type="match status" value="1"/>
</dbReference>
<evidence type="ECO:0000256" key="1">
    <source>
        <dbReference type="ARBA" id="ARBA00008635"/>
    </source>
</evidence>
<evidence type="ECO:0000313" key="4">
    <source>
        <dbReference type="Proteomes" id="UP000663981"/>
    </source>
</evidence>
<sequence length="158" mass="18778">MMIEVIHQYAYHKWATLKVIHHVGQLPEELYTQKIKSVFPSINDTFKHMVEVDEIWFSRLKGMEIANRQFLKREDLLVQYENLLTNFEDFLKGEEDFGRIIQYCNSGGEIFKNTVYELVQHVVNHGTYHRGNLSAMLRQINSQTVATDYIYFLREKES</sequence>
<dbReference type="Gene3D" id="1.20.120.450">
    <property type="entry name" value="dinb family like domain"/>
    <property type="match status" value="1"/>
</dbReference>
<name>A0ABS3N8C8_9BACI</name>
<dbReference type="SUPFAM" id="SSF109854">
    <property type="entry name" value="DinB/YfiT-like putative metalloenzymes"/>
    <property type="match status" value="1"/>
</dbReference>
<dbReference type="InterPro" id="IPR007837">
    <property type="entry name" value="DinB"/>
</dbReference>
<dbReference type="RefSeq" id="WP_207981424.1">
    <property type="nucleotide sequence ID" value="NZ_JAGDEL010000023.1"/>
</dbReference>
<evidence type="ECO:0000313" key="3">
    <source>
        <dbReference type="EMBL" id="MBO1514519.1"/>
    </source>
</evidence>
<comment type="caution">
    <text evidence="3">The sequence shown here is derived from an EMBL/GenBank/DDBJ whole genome shotgun (WGS) entry which is preliminary data.</text>
</comment>
<keyword evidence="2" id="KW-0479">Metal-binding</keyword>